<dbReference type="InParanoid" id="A0A059A1M0"/>
<protein>
    <submittedName>
        <fullName evidence="1">Uncharacterized protein</fullName>
    </submittedName>
</protein>
<organism evidence="1">
    <name type="scientific">Eucalyptus grandis</name>
    <name type="common">Flooded gum</name>
    <dbReference type="NCBI Taxonomy" id="71139"/>
    <lineage>
        <taxon>Eukaryota</taxon>
        <taxon>Viridiplantae</taxon>
        <taxon>Streptophyta</taxon>
        <taxon>Embryophyta</taxon>
        <taxon>Tracheophyta</taxon>
        <taxon>Spermatophyta</taxon>
        <taxon>Magnoliopsida</taxon>
        <taxon>eudicotyledons</taxon>
        <taxon>Gunneridae</taxon>
        <taxon>Pentapetalae</taxon>
        <taxon>rosids</taxon>
        <taxon>malvids</taxon>
        <taxon>Myrtales</taxon>
        <taxon>Myrtaceae</taxon>
        <taxon>Myrtoideae</taxon>
        <taxon>Eucalypteae</taxon>
        <taxon>Eucalyptus</taxon>
    </lineage>
</organism>
<dbReference type="Gramene" id="KCW48002">
    <property type="protein sequence ID" value="KCW48002"/>
    <property type="gene ID" value="EUGRSUZ_K01736"/>
</dbReference>
<dbReference type="EMBL" id="KK198763">
    <property type="protein sequence ID" value="KCW48002.1"/>
    <property type="molecule type" value="Genomic_DNA"/>
</dbReference>
<accession>A0A059A1M0</accession>
<name>A0A059A1M0_EUCGR</name>
<evidence type="ECO:0000313" key="1">
    <source>
        <dbReference type="EMBL" id="KCW48002.1"/>
    </source>
</evidence>
<dbReference type="AlphaFoldDB" id="A0A059A1M0"/>
<gene>
    <name evidence="1" type="ORF">EUGRSUZ_K01736</name>
</gene>
<proteinExistence type="predicted"/>
<reference evidence="1" key="1">
    <citation type="submission" date="2013-07" db="EMBL/GenBank/DDBJ databases">
        <title>The genome of Eucalyptus grandis.</title>
        <authorList>
            <person name="Schmutz J."/>
            <person name="Hayes R."/>
            <person name="Myburg A."/>
            <person name="Tuskan G."/>
            <person name="Grattapaglia D."/>
            <person name="Rokhsar D.S."/>
        </authorList>
    </citation>
    <scope>NUCLEOTIDE SEQUENCE</scope>
    <source>
        <tissue evidence="1">Leaf extractions</tissue>
    </source>
</reference>
<sequence length="147" mass="16807">MRLYLAVAVAVATPRLNARTLATAESVDRRRPSPKTREVRASIDFLIHEELRRPSSCRIFLLIFFRIRLAIVVVKEEVGALLGLCLRVGGLDWSLLCVWSRVAWGFGFSKERQETMRRLFKAVRILAADGLIRRFLLASVWKEILGL</sequence>